<reference evidence="7 8" key="1">
    <citation type="submission" date="2018-03" db="EMBL/GenBank/DDBJ databases">
        <title>Genomic Encyclopedia of Archaeal and Bacterial Type Strains, Phase II (KMG-II): from individual species to whole genera.</title>
        <authorList>
            <person name="Goeker M."/>
        </authorList>
    </citation>
    <scope>NUCLEOTIDE SEQUENCE [LARGE SCALE GENOMIC DNA]</scope>
    <source>
        <strain evidence="7 8">DSM 13175</strain>
    </source>
</reference>
<dbReference type="Proteomes" id="UP000238205">
    <property type="component" value="Unassembled WGS sequence"/>
</dbReference>
<dbReference type="GO" id="GO:1901678">
    <property type="term" value="P:iron coordination entity transport"/>
    <property type="evidence" value="ECO:0007669"/>
    <property type="project" value="UniProtKB-ARBA"/>
</dbReference>
<accession>A0A2T0WB66</accession>
<evidence type="ECO:0000256" key="4">
    <source>
        <dbReference type="ARBA" id="ARBA00022729"/>
    </source>
</evidence>
<keyword evidence="3" id="KW-0813">Transport</keyword>
<dbReference type="EMBL" id="PVTO01000002">
    <property type="protein sequence ID" value="PRY83937.1"/>
    <property type="molecule type" value="Genomic_DNA"/>
</dbReference>
<dbReference type="InterPro" id="IPR033870">
    <property type="entry name" value="FatB"/>
</dbReference>
<dbReference type="CDD" id="cd01140">
    <property type="entry name" value="FatB"/>
    <property type="match status" value="1"/>
</dbReference>
<evidence type="ECO:0000256" key="1">
    <source>
        <dbReference type="ARBA" id="ARBA00004196"/>
    </source>
</evidence>
<dbReference type="RefSeq" id="WP_106190627.1">
    <property type="nucleotide sequence ID" value="NZ_PVTO01000002.1"/>
</dbReference>
<proteinExistence type="inferred from homology"/>
<gene>
    <name evidence="7" type="ORF">CLV38_102124</name>
</gene>
<dbReference type="InterPro" id="IPR051313">
    <property type="entry name" value="Bact_iron-sidero_bind"/>
</dbReference>
<keyword evidence="8" id="KW-1185">Reference proteome</keyword>
<dbReference type="InterPro" id="IPR002491">
    <property type="entry name" value="ABC_transptr_periplasmic_BD"/>
</dbReference>
<keyword evidence="4" id="KW-0732">Signal</keyword>
<sequence>MINRQLVRWTMVLSSLALVGCGQTEGETSAPSTGQLEQEVPEETVVLIEDAAGNSVEVPKNPQRVAVFDNGQLDNMASIGMEDRVVLTASPNLPEHLSNYEAIEAAGSFFEIDLEVTNAAEPDLIIVAGRSSSAYDDLSDIAPTIDLSNDSTQYIDSISANLNRLAAIFETEEEVDSLISELESELDELNRRAEESDMTTLMAMYNEGSLSAYGPGSRFGVVHDAFGFMPVDNEIEESNHGMEISYEYVLSMDPDILFLIDRTAAIGGDTSAAPVEENPIIQETQAYQTDSIHYLSPSAWYLAEGGVGTFRIMMQEVSEAIE</sequence>
<dbReference type="PANTHER" id="PTHR30532">
    <property type="entry name" value="IRON III DICITRATE-BINDING PERIPLASMIC PROTEIN"/>
    <property type="match status" value="1"/>
</dbReference>
<comment type="similarity">
    <text evidence="2">Belongs to the bacterial solute-binding protein 8 family.</text>
</comment>
<evidence type="ECO:0000259" key="6">
    <source>
        <dbReference type="PROSITE" id="PS50983"/>
    </source>
</evidence>
<dbReference type="PROSITE" id="PS50983">
    <property type="entry name" value="FE_B12_PBP"/>
    <property type="match status" value="1"/>
</dbReference>
<name>A0A2T0WB66_9LACT</name>
<evidence type="ECO:0000313" key="8">
    <source>
        <dbReference type="Proteomes" id="UP000238205"/>
    </source>
</evidence>
<comment type="subcellular location">
    <subcellularLocation>
        <location evidence="1">Cell envelope</location>
    </subcellularLocation>
</comment>
<feature type="coiled-coil region" evidence="5">
    <location>
        <begin position="168"/>
        <end position="199"/>
    </location>
</feature>
<evidence type="ECO:0000313" key="7">
    <source>
        <dbReference type="EMBL" id="PRY83937.1"/>
    </source>
</evidence>
<evidence type="ECO:0000256" key="2">
    <source>
        <dbReference type="ARBA" id="ARBA00008814"/>
    </source>
</evidence>
<comment type="caution">
    <text evidence="7">The sequence shown here is derived from an EMBL/GenBank/DDBJ whole genome shotgun (WGS) entry which is preliminary data.</text>
</comment>
<organism evidence="7 8">
    <name type="scientific">Alkalibacterium olivapovliticus</name>
    <dbReference type="NCBI Taxonomy" id="99907"/>
    <lineage>
        <taxon>Bacteria</taxon>
        <taxon>Bacillati</taxon>
        <taxon>Bacillota</taxon>
        <taxon>Bacilli</taxon>
        <taxon>Lactobacillales</taxon>
        <taxon>Carnobacteriaceae</taxon>
        <taxon>Alkalibacterium</taxon>
    </lineage>
</organism>
<dbReference type="AlphaFoldDB" id="A0A2T0WB66"/>
<dbReference type="GO" id="GO:0030288">
    <property type="term" value="C:outer membrane-bounded periplasmic space"/>
    <property type="evidence" value="ECO:0007669"/>
    <property type="project" value="TreeGrafter"/>
</dbReference>
<keyword evidence="5" id="KW-0175">Coiled coil</keyword>
<dbReference type="Gene3D" id="3.40.50.1980">
    <property type="entry name" value="Nitrogenase molybdenum iron protein domain"/>
    <property type="match status" value="2"/>
</dbReference>
<dbReference type="OrthoDB" id="63946at2"/>
<dbReference type="Pfam" id="PF01497">
    <property type="entry name" value="Peripla_BP_2"/>
    <property type="match status" value="1"/>
</dbReference>
<evidence type="ECO:0000256" key="5">
    <source>
        <dbReference type="SAM" id="Coils"/>
    </source>
</evidence>
<dbReference type="PANTHER" id="PTHR30532:SF28">
    <property type="entry name" value="PETROBACTIN-BINDING PROTEIN YCLQ"/>
    <property type="match status" value="1"/>
</dbReference>
<protein>
    <submittedName>
        <fullName evidence="7">Iron complex transport system substrate-binding protein</fullName>
    </submittedName>
</protein>
<dbReference type="SUPFAM" id="SSF53807">
    <property type="entry name" value="Helical backbone' metal receptor"/>
    <property type="match status" value="1"/>
</dbReference>
<evidence type="ECO:0000256" key="3">
    <source>
        <dbReference type="ARBA" id="ARBA00022448"/>
    </source>
</evidence>
<feature type="domain" description="Fe/B12 periplasmic-binding" evidence="6">
    <location>
        <begin position="64"/>
        <end position="322"/>
    </location>
</feature>
<dbReference type="PROSITE" id="PS51257">
    <property type="entry name" value="PROKAR_LIPOPROTEIN"/>
    <property type="match status" value="1"/>
</dbReference>